<feature type="transmembrane region" description="Helical" evidence="9">
    <location>
        <begin position="211"/>
        <end position="229"/>
    </location>
</feature>
<dbReference type="FunFam" id="1.20.1720.10:FF:000004">
    <property type="entry name" value="EmrB/QacA family drug resistance transporter"/>
    <property type="match status" value="1"/>
</dbReference>
<feature type="transmembrane region" description="Helical" evidence="9">
    <location>
        <begin position="179"/>
        <end position="199"/>
    </location>
</feature>
<dbReference type="InterPro" id="IPR011701">
    <property type="entry name" value="MFS"/>
</dbReference>
<organism evidence="11 12">
    <name type="scientific">Pseudonocardia thermophila</name>
    <dbReference type="NCBI Taxonomy" id="1848"/>
    <lineage>
        <taxon>Bacteria</taxon>
        <taxon>Bacillati</taxon>
        <taxon>Actinomycetota</taxon>
        <taxon>Actinomycetes</taxon>
        <taxon>Pseudonocardiales</taxon>
        <taxon>Pseudonocardiaceae</taxon>
        <taxon>Pseudonocardia</taxon>
    </lineage>
</organism>
<dbReference type="PANTHER" id="PTHR23501:SF197">
    <property type="entry name" value="COMD"/>
    <property type="match status" value="1"/>
</dbReference>
<keyword evidence="6 9" id="KW-1133">Transmembrane helix</keyword>
<dbReference type="Gene3D" id="1.20.1250.20">
    <property type="entry name" value="MFS general substrate transporter like domains"/>
    <property type="match status" value="1"/>
</dbReference>
<evidence type="ECO:0000256" key="2">
    <source>
        <dbReference type="ARBA" id="ARBA00007520"/>
    </source>
</evidence>
<keyword evidence="4" id="KW-1003">Cell membrane</keyword>
<name>A0A1M6UKN3_PSETH</name>
<evidence type="ECO:0000256" key="1">
    <source>
        <dbReference type="ARBA" id="ARBA00004651"/>
    </source>
</evidence>
<dbReference type="Pfam" id="PF07690">
    <property type="entry name" value="MFS_1"/>
    <property type="match status" value="1"/>
</dbReference>
<feature type="transmembrane region" description="Helical" evidence="9">
    <location>
        <begin position="20"/>
        <end position="42"/>
    </location>
</feature>
<dbReference type="InterPro" id="IPR036259">
    <property type="entry name" value="MFS_trans_sf"/>
</dbReference>
<dbReference type="OrthoDB" id="7375466at2"/>
<evidence type="ECO:0000256" key="8">
    <source>
        <dbReference type="SAM" id="Coils"/>
    </source>
</evidence>
<reference evidence="11 12" key="1">
    <citation type="submission" date="2016-11" db="EMBL/GenBank/DDBJ databases">
        <authorList>
            <person name="Jaros S."/>
            <person name="Januszkiewicz K."/>
            <person name="Wedrychowicz H."/>
        </authorList>
    </citation>
    <scope>NUCLEOTIDE SEQUENCE [LARGE SCALE GENOMIC DNA]</scope>
    <source>
        <strain evidence="11 12">DSM 43832</strain>
    </source>
</reference>
<feature type="transmembrane region" description="Helical" evidence="9">
    <location>
        <begin position="500"/>
        <end position="524"/>
    </location>
</feature>
<dbReference type="PROSITE" id="PS50850">
    <property type="entry name" value="MFS"/>
    <property type="match status" value="1"/>
</dbReference>
<feature type="transmembrane region" description="Helical" evidence="9">
    <location>
        <begin position="85"/>
        <end position="104"/>
    </location>
</feature>
<dbReference type="Gene3D" id="1.20.1720.10">
    <property type="entry name" value="Multidrug resistance protein D"/>
    <property type="match status" value="1"/>
</dbReference>
<dbReference type="CDD" id="cd17502">
    <property type="entry name" value="MFS_Azr1_MDR_like"/>
    <property type="match status" value="1"/>
</dbReference>
<feature type="transmembrane region" description="Helical" evidence="9">
    <location>
        <begin position="241"/>
        <end position="259"/>
    </location>
</feature>
<feature type="transmembrane region" description="Helical" evidence="9">
    <location>
        <begin position="146"/>
        <end position="167"/>
    </location>
</feature>
<feature type="transmembrane region" description="Helical" evidence="9">
    <location>
        <begin position="370"/>
        <end position="393"/>
    </location>
</feature>
<gene>
    <name evidence="11" type="ORF">SAMN05443637_110142</name>
</gene>
<dbReference type="GO" id="GO:0022857">
    <property type="term" value="F:transmembrane transporter activity"/>
    <property type="evidence" value="ECO:0007669"/>
    <property type="project" value="InterPro"/>
</dbReference>
<accession>A0A1M6UKN3</accession>
<dbReference type="NCBIfam" id="TIGR00711">
    <property type="entry name" value="efflux_EmrB"/>
    <property type="match status" value="1"/>
</dbReference>
<feature type="coiled-coil region" evidence="8">
    <location>
        <begin position="629"/>
        <end position="656"/>
    </location>
</feature>
<dbReference type="EMBL" id="FRAP01000010">
    <property type="protein sequence ID" value="SHK69751.1"/>
    <property type="molecule type" value="Genomic_DNA"/>
</dbReference>
<comment type="similarity">
    <text evidence="2">Belongs to the major facilitator superfamily. TCR/Tet family.</text>
</comment>
<evidence type="ECO:0000256" key="5">
    <source>
        <dbReference type="ARBA" id="ARBA00022692"/>
    </source>
</evidence>
<comment type="subcellular location">
    <subcellularLocation>
        <location evidence="1">Cell membrane</location>
        <topology evidence="1">Multi-pass membrane protein</topology>
    </subcellularLocation>
</comment>
<evidence type="ECO:0000256" key="3">
    <source>
        <dbReference type="ARBA" id="ARBA00022448"/>
    </source>
</evidence>
<dbReference type="AlphaFoldDB" id="A0A1M6UKN3"/>
<evidence type="ECO:0000256" key="7">
    <source>
        <dbReference type="ARBA" id="ARBA00023136"/>
    </source>
</evidence>
<dbReference type="InterPro" id="IPR020846">
    <property type="entry name" value="MFS_dom"/>
</dbReference>
<feature type="transmembrane region" description="Helical" evidence="9">
    <location>
        <begin position="54"/>
        <end position="73"/>
    </location>
</feature>
<evidence type="ECO:0000313" key="11">
    <source>
        <dbReference type="EMBL" id="SHK69751.1"/>
    </source>
</evidence>
<evidence type="ECO:0000256" key="6">
    <source>
        <dbReference type="ARBA" id="ARBA00022989"/>
    </source>
</evidence>
<protein>
    <submittedName>
        <fullName evidence="11">Drug resistance transporter, EmrB/QacA subfamily</fullName>
    </submittedName>
</protein>
<evidence type="ECO:0000313" key="12">
    <source>
        <dbReference type="Proteomes" id="UP000184363"/>
    </source>
</evidence>
<dbReference type="Proteomes" id="UP000184363">
    <property type="component" value="Unassembled WGS sequence"/>
</dbReference>
<dbReference type="STRING" id="1848.SAMN05443637_110142"/>
<sequence>MTTPGAPPALSLTHRQILTIFAGLMIGMFLAALDQTIVATAIRTIADDLHGLPMQAWATTAYLITATVTTPLYGKLSDLFGRKPLFLTAITLFVLGSAACAFARDMYELAAFRGLQGLGAGGLFALAMTIVGDLVAPRERARYQGYFLAVFGTSSVAGPLLGGLFAGTPEILGITGWRWVFLINVPLGVLALAVVVKVLDVPHARRSPRIDWFGALTLVVGLVPLLIVAELGRDWGWTSPEALGCFGIGAAGILAFLLAEHLMKDDALLPLRFFRRGVFAWGSIAAFVTGAGMFGAIALLPLYLQIVKGATPTEAGLQSLPLVLGIMSMSITSGRMISRTGRYKVWPVLGGTLMIIGIALLSRIGVDTPYWQVALIMVLVGWGLGGIMQPLVLAVQNALPARDMGVATASATFFRQMGGTAGTAVFLTLLFSIVGERIADAFRTAAADPAFQARLADPAVRADPANAPILAAAGSAPDLDDSSFLAHADPVLARPILEGFAQSLSAVFLAAAGVLVLALVAVLAMEEVPLRAASGIDARAADEAAAGRSPQRPAGALDATAAQVAVPAEAVQPANPGGPEAAEPARVAVLDRTGPDRAAVAERVPDVRDRLLAMLLPDAERALAVVETAEQARDAVRAARRELAGKEAALAAAVEELIAQGLTPAQVRQLLGLTDDESPAG</sequence>
<dbReference type="InterPro" id="IPR004638">
    <property type="entry name" value="EmrB-like"/>
</dbReference>
<evidence type="ECO:0000256" key="9">
    <source>
        <dbReference type="SAM" id="Phobius"/>
    </source>
</evidence>
<feature type="transmembrane region" description="Helical" evidence="9">
    <location>
        <begin position="110"/>
        <end position="134"/>
    </location>
</feature>
<keyword evidence="3" id="KW-0813">Transport</keyword>
<keyword evidence="5 9" id="KW-0812">Transmembrane</keyword>
<dbReference type="SUPFAM" id="SSF103473">
    <property type="entry name" value="MFS general substrate transporter"/>
    <property type="match status" value="1"/>
</dbReference>
<keyword evidence="12" id="KW-1185">Reference proteome</keyword>
<keyword evidence="8" id="KW-0175">Coiled coil</keyword>
<evidence type="ECO:0000259" key="10">
    <source>
        <dbReference type="PROSITE" id="PS50850"/>
    </source>
</evidence>
<dbReference type="PANTHER" id="PTHR23501">
    <property type="entry name" value="MAJOR FACILITATOR SUPERFAMILY"/>
    <property type="match status" value="1"/>
</dbReference>
<dbReference type="RefSeq" id="WP_073457635.1">
    <property type="nucleotide sequence ID" value="NZ_CALGVN010000048.1"/>
</dbReference>
<feature type="transmembrane region" description="Helical" evidence="9">
    <location>
        <begin position="413"/>
        <end position="434"/>
    </location>
</feature>
<feature type="domain" description="Major facilitator superfamily (MFS) profile" evidence="10">
    <location>
        <begin position="20"/>
        <end position="529"/>
    </location>
</feature>
<evidence type="ECO:0000256" key="4">
    <source>
        <dbReference type="ARBA" id="ARBA00022475"/>
    </source>
</evidence>
<dbReference type="GO" id="GO:0005886">
    <property type="term" value="C:plasma membrane"/>
    <property type="evidence" value="ECO:0007669"/>
    <property type="project" value="UniProtKB-SubCell"/>
</dbReference>
<feature type="transmembrane region" description="Helical" evidence="9">
    <location>
        <begin position="345"/>
        <end position="364"/>
    </location>
</feature>
<keyword evidence="7 9" id="KW-0472">Membrane</keyword>
<proteinExistence type="inferred from homology"/>
<feature type="transmembrane region" description="Helical" evidence="9">
    <location>
        <begin position="279"/>
        <end position="303"/>
    </location>
</feature>